<dbReference type="STRING" id="983965.A0A2T4CB69"/>
<dbReference type="InterPro" id="IPR034136">
    <property type="entry name" value="TOPRIM_Topo6A/Spo11"/>
</dbReference>
<dbReference type="GO" id="GO:0005524">
    <property type="term" value="F:ATP binding"/>
    <property type="evidence" value="ECO:0007669"/>
    <property type="project" value="InterPro"/>
</dbReference>
<dbReference type="CDD" id="cd00223">
    <property type="entry name" value="TOPRIM_TopoIIB_SPO"/>
    <property type="match status" value="1"/>
</dbReference>
<comment type="cofactor">
    <cofactor evidence="2">
        <name>Mg(2+)</name>
        <dbReference type="ChEBI" id="CHEBI:18420"/>
    </cofactor>
</comment>
<evidence type="ECO:0000256" key="11">
    <source>
        <dbReference type="SAM" id="MobiDB-lite"/>
    </source>
</evidence>
<sequence length="405" mass="44530">MDETAANSRSRDGRQVIVRPVTATTSAGTVISRIESILEGILDCLANGRELSIDFVLNRSSNSPQKVHFPGRNAPEATKFARILLILQLAHDALVSGTVLTKRRHIFYQHQSLFSKQRTVDELVDNLAFALNVQRDDLNIVASSKGVFSGPLCIHLQDDTVIGPATGEAGTPLPATGSIKVINCGGIRWILVVEKDAIFRSLTSRSFWRTSLVGPGVLMTAKGYPDLLTCSFLQLVRFNCPQLPVCVLADYDPDGLNILRHYRLKSGILSCERSSTAPEIRWLGITSQDLLALEIRIDQSATPSPSEPQLPNSQSSEQSASSRTSISSTECREPISALSVRDRKLAVGMLAKLRDARDDPDAMELQRELQVMLMMGIKAEIQWLDEAGNLTEWLDAKLGRMLLEP</sequence>
<dbReference type="AlphaFoldDB" id="A0A2T4CB69"/>
<dbReference type="GO" id="GO:0000706">
    <property type="term" value="P:meiotic DNA double-strand break processing"/>
    <property type="evidence" value="ECO:0007669"/>
    <property type="project" value="TreeGrafter"/>
</dbReference>
<keyword evidence="6" id="KW-0460">Magnesium</keyword>
<dbReference type="SUPFAM" id="SSF56726">
    <property type="entry name" value="DNA topoisomerase IV, alpha subunit"/>
    <property type="match status" value="1"/>
</dbReference>
<dbReference type="PROSITE" id="PS52041">
    <property type="entry name" value="TOPO_IIB"/>
    <property type="match status" value="1"/>
</dbReference>
<keyword evidence="15" id="KW-1185">Reference proteome</keyword>
<dbReference type="Gene3D" id="1.10.10.10">
    <property type="entry name" value="Winged helix-like DNA-binding domain superfamily/Winged helix DNA-binding domain"/>
    <property type="match status" value="1"/>
</dbReference>
<dbReference type="GO" id="GO:0003677">
    <property type="term" value="F:DNA binding"/>
    <property type="evidence" value="ECO:0007669"/>
    <property type="project" value="UniProtKB-UniRule"/>
</dbReference>
<evidence type="ECO:0000256" key="1">
    <source>
        <dbReference type="ARBA" id="ARBA00000185"/>
    </source>
</evidence>
<dbReference type="OrthoDB" id="5377392at2759"/>
<name>A0A2T4CB69_TRILO</name>
<dbReference type="GO" id="GO:0000228">
    <property type="term" value="C:nuclear chromosome"/>
    <property type="evidence" value="ECO:0007669"/>
    <property type="project" value="TreeGrafter"/>
</dbReference>
<dbReference type="PANTHER" id="PTHR10848:SF0">
    <property type="entry name" value="MEIOTIC RECOMBINATION PROTEIN SPO11"/>
    <property type="match status" value="1"/>
</dbReference>
<dbReference type="Proteomes" id="UP000240760">
    <property type="component" value="Unassembled WGS sequence"/>
</dbReference>
<evidence type="ECO:0000313" key="15">
    <source>
        <dbReference type="Proteomes" id="UP000240760"/>
    </source>
</evidence>
<feature type="region of interest" description="Disordered" evidence="11">
    <location>
        <begin position="301"/>
        <end position="330"/>
    </location>
</feature>
<keyword evidence="7" id="KW-0799">Topoisomerase</keyword>
<feature type="domain" description="Spo11/DNA topoisomerase VI subunit A N-terminal" evidence="12">
    <location>
        <begin position="79"/>
        <end position="140"/>
    </location>
</feature>
<gene>
    <name evidence="14" type="ORF">M440DRAFT_1373665</name>
</gene>
<dbReference type="GO" id="GO:0046872">
    <property type="term" value="F:metal ion binding"/>
    <property type="evidence" value="ECO:0007669"/>
    <property type="project" value="UniProtKB-KW"/>
</dbReference>
<reference evidence="14 15" key="1">
    <citation type="submission" date="2016-07" db="EMBL/GenBank/DDBJ databases">
        <title>Multiple horizontal gene transfer events from other fungi enriched the ability of initially mycotrophic Trichoderma (Ascomycota) to feed on dead plant biomass.</title>
        <authorList>
            <consortium name="DOE Joint Genome Institute"/>
            <person name="Aerts A."/>
            <person name="Atanasova L."/>
            <person name="Chenthamara K."/>
            <person name="Zhang J."/>
            <person name="Grujic M."/>
            <person name="Henrissat B."/>
            <person name="Kuo A."/>
            <person name="Salamov A."/>
            <person name="Lipzen A."/>
            <person name="Labutti K."/>
            <person name="Barry K."/>
            <person name="Miao Y."/>
            <person name="Rahimi M.J."/>
            <person name="Shen Q."/>
            <person name="Grigoriev I.V."/>
            <person name="Kubicek C.P."/>
            <person name="Druzhinina I.S."/>
        </authorList>
    </citation>
    <scope>NUCLEOTIDE SEQUENCE [LARGE SCALE GENOMIC DNA]</scope>
    <source>
        <strain evidence="14 15">ATCC 18648</strain>
    </source>
</reference>
<accession>A0A2T4CB69</accession>
<comment type="catalytic activity">
    <reaction evidence="1">
        <text>ATP-dependent breakage, passage and rejoining of double-stranded DNA.</text>
        <dbReference type="EC" id="5.6.2.2"/>
    </reaction>
</comment>
<evidence type="ECO:0000256" key="8">
    <source>
        <dbReference type="ARBA" id="ARBA00023125"/>
    </source>
</evidence>
<evidence type="ECO:0000256" key="6">
    <source>
        <dbReference type="ARBA" id="ARBA00022842"/>
    </source>
</evidence>
<dbReference type="PANTHER" id="PTHR10848">
    <property type="entry name" value="MEIOTIC RECOMBINATION PROTEIN SPO11"/>
    <property type="match status" value="1"/>
</dbReference>
<dbReference type="InterPro" id="IPR036388">
    <property type="entry name" value="WH-like_DNA-bd_sf"/>
</dbReference>
<evidence type="ECO:0000256" key="9">
    <source>
        <dbReference type="ARBA" id="ARBA00023235"/>
    </source>
</evidence>
<organism evidence="14 15">
    <name type="scientific">Trichoderma longibrachiatum ATCC 18648</name>
    <dbReference type="NCBI Taxonomy" id="983965"/>
    <lineage>
        <taxon>Eukaryota</taxon>
        <taxon>Fungi</taxon>
        <taxon>Dikarya</taxon>
        <taxon>Ascomycota</taxon>
        <taxon>Pezizomycotina</taxon>
        <taxon>Sordariomycetes</taxon>
        <taxon>Hypocreomycetidae</taxon>
        <taxon>Hypocreales</taxon>
        <taxon>Hypocreaceae</taxon>
        <taxon>Trichoderma</taxon>
    </lineage>
</organism>
<evidence type="ECO:0000259" key="12">
    <source>
        <dbReference type="Pfam" id="PF04406"/>
    </source>
</evidence>
<protein>
    <recommendedName>
        <fullName evidence="4">DNA topoisomerase (ATP-hydrolyzing)</fullName>
        <ecNumber evidence="4">5.6.2.2</ecNumber>
    </recommendedName>
</protein>
<evidence type="ECO:0000259" key="13">
    <source>
        <dbReference type="Pfam" id="PF21180"/>
    </source>
</evidence>
<feature type="domain" description="Topoisomerase 6 subunit A/Spo11 TOPRIM" evidence="13">
    <location>
        <begin position="190"/>
        <end position="298"/>
    </location>
</feature>
<evidence type="ECO:0000256" key="5">
    <source>
        <dbReference type="ARBA" id="ARBA00022723"/>
    </source>
</evidence>
<dbReference type="Pfam" id="PF21180">
    <property type="entry name" value="TOP6A-Spo11_Toprim"/>
    <property type="match status" value="1"/>
</dbReference>
<feature type="compositionally biased region" description="Polar residues" evidence="11">
    <location>
        <begin position="301"/>
        <end position="312"/>
    </location>
</feature>
<dbReference type="EC" id="5.6.2.2" evidence="4"/>
<evidence type="ECO:0000256" key="2">
    <source>
        <dbReference type="ARBA" id="ARBA00001946"/>
    </source>
</evidence>
<proteinExistence type="inferred from homology"/>
<keyword evidence="8 10" id="KW-0238">DNA-binding</keyword>
<comment type="similarity">
    <text evidence="3 10">Belongs to the TOP6A family.</text>
</comment>
<dbReference type="EMBL" id="KZ679129">
    <property type="protein sequence ID" value="PTB78772.1"/>
    <property type="molecule type" value="Genomic_DNA"/>
</dbReference>
<comment type="caution">
    <text evidence="10">Lacks conserved residue(s) required for the propagation of feature annotation.</text>
</comment>
<dbReference type="PRINTS" id="PR01550">
    <property type="entry name" value="TOP6AFAMILY"/>
</dbReference>
<dbReference type="InterPro" id="IPR036078">
    <property type="entry name" value="Spo11/TopoVI_A_sf"/>
</dbReference>
<keyword evidence="5" id="KW-0479">Metal-binding</keyword>
<evidence type="ECO:0000256" key="10">
    <source>
        <dbReference type="PROSITE-ProRule" id="PRU01385"/>
    </source>
</evidence>
<dbReference type="Pfam" id="PF04406">
    <property type="entry name" value="TP6A_N"/>
    <property type="match status" value="1"/>
</dbReference>
<dbReference type="InterPro" id="IPR002815">
    <property type="entry name" value="Spo11/TopoVI_A"/>
</dbReference>
<evidence type="ECO:0000256" key="4">
    <source>
        <dbReference type="ARBA" id="ARBA00012895"/>
    </source>
</evidence>
<dbReference type="GO" id="GO:0003918">
    <property type="term" value="F:DNA topoisomerase type II (double strand cut, ATP-hydrolyzing) activity"/>
    <property type="evidence" value="ECO:0007669"/>
    <property type="project" value="UniProtKB-EC"/>
</dbReference>
<dbReference type="GO" id="GO:0042138">
    <property type="term" value="P:meiotic DNA double-strand break formation"/>
    <property type="evidence" value="ECO:0007669"/>
    <property type="project" value="TreeGrafter"/>
</dbReference>
<feature type="compositionally biased region" description="Low complexity" evidence="11">
    <location>
        <begin position="313"/>
        <end position="329"/>
    </location>
</feature>
<dbReference type="InterPro" id="IPR013049">
    <property type="entry name" value="Spo11/TopoVI_A_N"/>
</dbReference>
<dbReference type="Gene3D" id="3.40.1360.10">
    <property type="match status" value="1"/>
</dbReference>
<dbReference type="GO" id="GO:0007131">
    <property type="term" value="P:reciprocal meiotic recombination"/>
    <property type="evidence" value="ECO:0007669"/>
    <property type="project" value="TreeGrafter"/>
</dbReference>
<evidence type="ECO:0000256" key="7">
    <source>
        <dbReference type="ARBA" id="ARBA00023029"/>
    </source>
</evidence>
<evidence type="ECO:0000313" key="14">
    <source>
        <dbReference type="EMBL" id="PTB78772.1"/>
    </source>
</evidence>
<evidence type="ECO:0000256" key="3">
    <source>
        <dbReference type="ARBA" id="ARBA00006559"/>
    </source>
</evidence>
<keyword evidence="9 14" id="KW-0413">Isomerase</keyword>